<reference evidence="1 2" key="1">
    <citation type="journal article" date="2021" name="Elife">
        <title>Chloroplast acquisition without the gene transfer in kleptoplastic sea slugs, Plakobranchus ocellatus.</title>
        <authorList>
            <person name="Maeda T."/>
            <person name="Takahashi S."/>
            <person name="Yoshida T."/>
            <person name="Shimamura S."/>
            <person name="Takaki Y."/>
            <person name="Nagai Y."/>
            <person name="Toyoda A."/>
            <person name="Suzuki Y."/>
            <person name="Arimoto A."/>
            <person name="Ishii H."/>
            <person name="Satoh N."/>
            <person name="Nishiyama T."/>
            <person name="Hasebe M."/>
            <person name="Maruyama T."/>
            <person name="Minagawa J."/>
            <person name="Obokata J."/>
            <person name="Shigenobu S."/>
        </authorList>
    </citation>
    <scope>NUCLEOTIDE SEQUENCE [LARGE SCALE GENOMIC DNA]</scope>
</reference>
<organism evidence="1 2">
    <name type="scientific">Plakobranchus ocellatus</name>
    <dbReference type="NCBI Taxonomy" id="259542"/>
    <lineage>
        <taxon>Eukaryota</taxon>
        <taxon>Metazoa</taxon>
        <taxon>Spiralia</taxon>
        <taxon>Lophotrochozoa</taxon>
        <taxon>Mollusca</taxon>
        <taxon>Gastropoda</taxon>
        <taxon>Heterobranchia</taxon>
        <taxon>Euthyneura</taxon>
        <taxon>Panpulmonata</taxon>
        <taxon>Sacoglossa</taxon>
        <taxon>Placobranchoidea</taxon>
        <taxon>Plakobranchidae</taxon>
        <taxon>Plakobranchus</taxon>
    </lineage>
</organism>
<sequence length="115" mass="13128">MTTMVLPSLLTTVAIRETQTDFFDNLMATTVDDSSDEMQIPLIFPPMAYNRTTQLEGDYKRTFSRQDLQPVCCLRFAYKRAAISCLIVYVKGANQAHSNIIIIRCLALQRWRSCA</sequence>
<accession>A0AAV4AM13</accession>
<dbReference type="AlphaFoldDB" id="A0AAV4AM13"/>
<dbReference type="Proteomes" id="UP000735302">
    <property type="component" value="Unassembled WGS sequence"/>
</dbReference>
<evidence type="ECO:0000313" key="1">
    <source>
        <dbReference type="EMBL" id="GFO07274.1"/>
    </source>
</evidence>
<evidence type="ECO:0000313" key="2">
    <source>
        <dbReference type="Proteomes" id="UP000735302"/>
    </source>
</evidence>
<comment type="caution">
    <text evidence="1">The sequence shown here is derived from an EMBL/GenBank/DDBJ whole genome shotgun (WGS) entry which is preliminary data.</text>
</comment>
<dbReference type="EMBL" id="BLXT01003854">
    <property type="protein sequence ID" value="GFO07274.1"/>
    <property type="molecule type" value="Genomic_DNA"/>
</dbReference>
<proteinExistence type="predicted"/>
<protein>
    <submittedName>
        <fullName evidence="1">Uncharacterized protein</fullName>
    </submittedName>
</protein>
<name>A0AAV4AM13_9GAST</name>
<keyword evidence="2" id="KW-1185">Reference proteome</keyword>
<gene>
    <name evidence="1" type="ORF">PoB_003377900</name>
</gene>